<evidence type="ECO:0000313" key="2">
    <source>
        <dbReference type="Proteomes" id="UP001552299"/>
    </source>
</evidence>
<proteinExistence type="predicted"/>
<reference evidence="1 2" key="1">
    <citation type="journal article" date="2024" name="Plant Biotechnol. J.">
        <title>Dendrobium thyrsiflorum genome and its molecular insights into genes involved in important horticultural traits.</title>
        <authorList>
            <person name="Chen B."/>
            <person name="Wang J.Y."/>
            <person name="Zheng P.J."/>
            <person name="Li K.L."/>
            <person name="Liang Y.M."/>
            <person name="Chen X.F."/>
            <person name="Zhang C."/>
            <person name="Zhao X."/>
            <person name="He X."/>
            <person name="Zhang G.Q."/>
            <person name="Liu Z.J."/>
            <person name="Xu Q."/>
        </authorList>
    </citation>
    <scope>NUCLEOTIDE SEQUENCE [LARGE SCALE GENOMIC DNA]</scope>
    <source>
        <strain evidence="1">GZMU011</strain>
    </source>
</reference>
<name>A0ABD0TXZ7_DENTH</name>
<organism evidence="1 2">
    <name type="scientific">Dendrobium thyrsiflorum</name>
    <name type="common">Pinecone-like raceme dendrobium</name>
    <name type="synonym">Orchid</name>
    <dbReference type="NCBI Taxonomy" id="117978"/>
    <lineage>
        <taxon>Eukaryota</taxon>
        <taxon>Viridiplantae</taxon>
        <taxon>Streptophyta</taxon>
        <taxon>Embryophyta</taxon>
        <taxon>Tracheophyta</taxon>
        <taxon>Spermatophyta</taxon>
        <taxon>Magnoliopsida</taxon>
        <taxon>Liliopsida</taxon>
        <taxon>Asparagales</taxon>
        <taxon>Orchidaceae</taxon>
        <taxon>Epidendroideae</taxon>
        <taxon>Malaxideae</taxon>
        <taxon>Dendrobiinae</taxon>
        <taxon>Dendrobium</taxon>
    </lineage>
</organism>
<gene>
    <name evidence="1" type="ORF">M5K25_026633</name>
</gene>
<protein>
    <submittedName>
        <fullName evidence="1">Uncharacterized protein</fullName>
    </submittedName>
</protein>
<keyword evidence="2" id="KW-1185">Reference proteome</keyword>
<sequence length="246" mass="27733">MRTYRRARRACWKTSRSRRRSSKESDTDVLPIEVCRVISVVPSMPVSEKHVKKEAPESCMMVLPMDCSSEEDLYFPEEDESDPDIASQMENVNLGIDFESLDESPDVMMVDSEENVSSNKSEPEVTAQVQLRSAVIGLSSDFYPTLDLRPPSDFYPSSDFHSTSTRRWTYARCQTSARGWTFVGLIPDTVLSPVFGHLPVTELSPVVGLLLVVGLSSDFYLTLYLTPDVLLDHYSAQLPEVSYNKE</sequence>
<dbReference type="EMBL" id="JANQDX010000019">
    <property type="protein sequence ID" value="KAL0904509.1"/>
    <property type="molecule type" value="Genomic_DNA"/>
</dbReference>
<dbReference type="AlphaFoldDB" id="A0ABD0TXZ7"/>
<evidence type="ECO:0000313" key="1">
    <source>
        <dbReference type="EMBL" id="KAL0904509.1"/>
    </source>
</evidence>
<dbReference type="Proteomes" id="UP001552299">
    <property type="component" value="Unassembled WGS sequence"/>
</dbReference>
<comment type="caution">
    <text evidence="1">The sequence shown here is derived from an EMBL/GenBank/DDBJ whole genome shotgun (WGS) entry which is preliminary data.</text>
</comment>
<accession>A0ABD0TXZ7</accession>